<sequence>MRAIPLCLAFISFGLFAQTACPVSVAPGSPQCGPDSGTSRGDSPLPPPRPTGEWIKTWGAIACSASQGESWTSLGKTSRADAESEAVNQCEVAGLSDCKLTLSYQNQCVSMASPPGAGESSAVSGKTKEITSRQALNVCEKINNQSCSVVYSACTAPIFKKY</sequence>
<dbReference type="Pfam" id="PF13827">
    <property type="entry name" value="DUF4189"/>
    <property type="match status" value="1"/>
</dbReference>
<name>A0AAQ0W9C2_9XANT</name>
<evidence type="ECO:0000259" key="3">
    <source>
        <dbReference type="Pfam" id="PF13827"/>
    </source>
</evidence>
<dbReference type="AlphaFoldDB" id="A0AAQ0W9C2"/>
<dbReference type="EMBL" id="JASVYU010000015">
    <property type="protein sequence ID" value="MDN0287446.1"/>
    <property type="molecule type" value="Genomic_DNA"/>
</dbReference>
<dbReference type="RefSeq" id="WP_039815203.1">
    <property type="nucleotide sequence ID" value="NZ_CP076628.1"/>
</dbReference>
<reference evidence="4" key="1">
    <citation type="submission" date="2023-06" db="EMBL/GenBank/DDBJ databases">
        <title>Genome sequences of Xanthomonas arboricola from Serbia and Montenegro.</title>
        <authorList>
            <person name="Ilicic R."/>
            <person name="Jelusic A."/>
            <person name="Harrison J."/>
            <person name="Greer S."/>
            <person name="Grant M."/>
            <person name="Vicente J."/>
            <person name="Popovic Milovanovic T."/>
            <person name="Studholme D.J."/>
        </authorList>
    </citation>
    <scope>NUCLEOTIDE SEQUENCE</scope>
    <source>
        <strain evidence="4">Xp320</strain>
    </source>
</reference>
<feature type="region of interest" description="Disordered" evidence="1">
    <location>
        <begin position="28"/>
        <end position="51"/>
    </location>
</feature>
<protein>
    <submittedName>
        <fullName evidence="4">DUF4189 domain-containing protein</fullName>
    </submittedName>
</protein>
<proteinExistence type="predicted"/>
<evidence type="ECO:0000256" key="1">
    <source>
        <dbReference type="SAM" id="MobiDB-lite"/>
    </source>
</evidence>
<keyword evidence="2" id="KW-0732">Signal</keyword>
<accession>A0AAQ0W9C2</accession>
<evidence type="ECO:0000313" key="4">
    <source>
        <dbReference type="EMBL" id="MDN0287446.1"/>
    </source>
</evidence>
<evidence type="ECO:0000256" key="2">
    <source>
        <dbReference type="SAM" id="SignalP"/>
    </source>
</evidence>
<feature type="chain" id="PRO_5042865968" evidence="2">
    <location>
        <begin position="18"/>
        <end position="162"/>
    </location>
</feature>
<feature type="domain" description="DUF4189" evidence="3">
    <location>
        <begin position="58"/>
        <end position="154"/>
    </location>
</feature>
<dbReference type="InterPro" id="IPR025240">
    <property type="entry name" value="DUF4189"/>
</dbReference>
<gene>
    <name evidence="4" type="ORF">QSH54_12530</name>
</gene>
<comment type="caution">
    <text evidence="4">The sequence shown here is derived from an EMBL/GenBank/DDBJ whole genome shotgun (WGS) entry which is preliminary data.</text>
</comment>
<feature type="signal peptide" evidence="2">
    <location>
        <begin position="1"/>
        <end position="17"/>
    </location>
</feature>
<organism evidence="4">
    <name type="scientific">Xanthomonas arboricola pv. pruni</name>
    <dbReference type="NCBI Taxonomy" id="69929"/>
    <lineage>
        <taxon>Bacteria</taxon>
        <taxon>Pseudomonadati</taxon>
        <taxon>Pseudomonadota</taxon>
        <taxon>Gammaproteobacteria</taxon>
        <taxon>Lysobacterales</taxon>
        <taxon>Lysobacteraceae</taxon>
        <taxon>Xanthomonas</taxon>
    </lineage>
</organism>